<evidence type="ECO:0000256" key="1">
    <source>
        <dbReference type="SAM" id="SignalP"/>
    </source>
</evidence>
<dbReference type="CDD" id="cd05379">
    <property type="entry name" value="CAP_bacterial"/>
    <property type="match status" value="1"/>
</dbReference>
<dbReference type="SUPFAM" id="SSF55797">
    <property type="entry name" value="PR-1-like"/>
    <property type="match status" value="1"/>
</dbReference>
<dbReference type="InterPro" id="IPR035940">
    <property type="entry name" value="CAP_sf"/>
</dbReference>
<dbReference type="STRING" id="870908.SAMN04488044_0785"/>
<dbReference type="OrthoDB" id="9811255at2"/>
<feature type="chain" id="PRO_5012748018" evidence="1">
    <location>
        <begin position="24"/>
        <end position="147"/>
    </location>
</feature>
<organism evidence="3 4">
    <name type="scientific">Cognatishimia maritima</name>
    <dbReference type="NCBI Taxonomy" id="870908"/>
    <lineage>
        <taxon>Bacteria</taxon>
        <taxon>Pseudomonadati</taxon>
        <taxon>Pseudomonadota</taxon>
        <taxon>Alphaproteobacteria</taxon>
        <taxon>Rhodobacterales</taxon>
        <taxon>Paracoccaceae</taxon>
        <taxon>Cognatishimia</taxon>
    </lineage>
</organism>
<dbReference type="InterPro" id="IPR014044">
    <property type="entry name" value="CAP_dom"/>
</dbReference>
<dbReference type="PANTHER" id="PTHR31157:SF1">
    <property type="entry name" value="SCP DOMAIN-CONTAINING PROTEIN"/>
    <property type="match status" value="1"/>
</dbReference>
<protein>
    <submittedName>
        <fullName evidence="3">Cysteine-rich secretory protein family protein</fullName>
    </submittedName>
</protein>
<feature type="signal peptide" evidence="1">
    <location>
        <begin position="1"/>
        <end position="23"/>
    </location>
</feature>
<evidence type="ECO:0000313" key="4">
    <source>
        <dbReference type="Proteomes" id="UP000184211"/>
    </source>
</evidence>
<sequence length="147" mass="16193">MLKQVLAGIFVAAMSLGATSVDANSARDVAQLTNTYRANHGLPPLKVSSLLERVAAKHGKDMYRHGYFSHKGSDGSRVSQRARRSGYRYCYIAENIAMGHRSPNEVLKGWINSRPHRKTLLTKNAAEIGVIREKGDIWVMVVGQPGC</sequence>
<proteinExistence type="predicted"/>
<dbReference type="EMBL" id="FQWM01000001">
    <property type="protein sequence ID" value="SHG44101.1"/>
    <property type="molecule type" value="Genomic_DNA"/>
</dbReference>
<keyword evidence="4" id="KW-1185">Reference proteome</keyword>
<accession>A0A1M5JU66</accession>
<gene>
    <name evidence="3" type="ORF">SAMN04488044_0785</name>
</gene>
<dbReference type="AlphaFoldDB" id="A0A1M5JU66"/>
<dbReference type="PANTHER" id="PTHR31157">
    <property type="entry name" value="SCP DOMAIN-CONTAINING PROTEIN"/>
    <property type="match status" value="1"/>
</dbReference>
<evidence type="ECO:0000313" key="3">
    <source>
        <dbReference type="EMBL" id="SHG44101.1"/>
    </source>
</evidence>
<dbReference type="Proteomes" id="UP000184211">
    <property type="component" value="Unassembled WGS sequence"/>
</dbReference>
<reference evidence="4" key="1">
    <citation type="submission" date="2016-11" db="EMBL/GenBank/DDBJ databases">
        <authorList>
            <person name="Varghese N."/>
            <person name="Submissions S."/>
        </authorList>
    </citation>
    <scope>NUCLEOTIDE SEQUENCE [LARGE SCALE GENOMIC DNA]</scope>
    <source>
        <strain evidence="4">DSM 28223</strain>
    </source>
</reference>
<evidence type="ECO:0000259" key="2">
    <source>
        <dbReference type="Pfam" id="PF00188"/>
    </source>
</evidence>
<keyword evidence="1" id="KW-0732">Signal</keyword>
<name>A0A1M5JU66_9RHOB</name>
<dbReference type="Pfam" id="PF00188">
    <property type="entry name" value="CAP"/>
    <property type="match status" value="1"/>
</dbReference>
<dbReference type="Gene3D" id="3.40.33.10">
    <property type="entry name" value="CAP"/>
    <property type="match status" value="1"/>
</dbReference>
<feature type="domain" description="SCP" evidence="2">
    <location>
        <begin position="32"/>
        <end position="136"/>
    </location>
</feature>
<dbReference type="RefSeq" id="WP_084604676.1">
    <property type="nucleotide sequence ID" value="NZ_FQWM01000001.1"/>
</dbReference>